<accession>A0A837D8B7</accession>
<dbReference type="Pfam" id="PF06722">
    <property type="entry name" value="EryCIII-like_C"/>
    <property type="match status" value="1"/>
</dbReference>
<proteinExistence type="inferred from homology"/>
<dbReference type="InterPro" id="IPR035595">
    <property type="entry name" value="UDP_glycos_trans_CS"/>
</dbReference>
<dbReference type="GO" id="GO:0008194">
    <property type="term" value="F:UDP-glycosyltransferase activity"/>
    <property type="evidence" value="ECO:0007669"/>
    <property type="project" value="InterPro"/>
</dbReference>
<dbReference type="EMBL" id="JRZE01000003">
    <property type="protein sequence ID" value="KHF44053.1"/>
    <property type="molecule type" value="Genomic_DNA"/>
</dbReference>
<keyword evidence="2 4" id="KW-0808">Transferase</keyword>
<dbReference type="CDD" id="cd03784">
    <property type="entry name" value="GT1_Gtf-like"/>
    <property type="match status" value="1"/>
</dbReference>
<gene>
    <name evidence="4" type="ORF">MINT15_09350</name>
</gene>
<dbReference type="PANTHER" id="PTHR48050">
    <property type="entry name" value="STEROL 3-BETA-GLUCOSYLTRANSFERASE"/>
    <property type="match status" value="1"/>
</dbReference>
<dbReference type="OrthoDB" id="6620093at2"/>
<sequence length="386" mass="41698">MSHILMVAIGAHGHLNPHLPVLAELVERGHRVSVVVPEPFADIAASSGATPLIVASELPDETRGERWPDGGVEAMELFLDEGRDVLPQLESALKSDRPDAVLYDIGGYAGRALAHRWQLPLLQLSPSMVAWEGYEEDMAEALAFLDTPEGKAYHARFERWLDELGIDCDVEAFTGRPPRCAVLIPKAMQPHADRVDESVYTFVGPGLDRRAQQEGWPEPERPLLLVSLGSAYNDRPAFYRTCFEAFADLDWQVVIAIGRHTDEAALGPAPANVELYRWVPQLAVLSRASAFVTHAGMGGCSEGLYHGVPMVAVPQAVDQFHNADRLAELGVGVHLPAEDVTPDSLRNAVLSVAGSPDVAEALARHRAELRAAGGATAAADIVEGML</sequence>
<feature type="domain" description="Erythromycin biosynthesis protein CIII-like C-terminal" evidence="3">
    <location>
        <begin position="243"/>
        <end position="373"/>
    </location>
</feature>
<comment type="caution">
    <text evidence="4">The sequence shown here is derived from an EMBL/GenBank/DDBJ whole genome shotgun (WGS) entry which is preliminary data.</text>
</comment>
<dbReference type="InterPro" id="IPR010610">
    <property type="entry name" value="EryCIII-like_C"/>
</dbReference>
<dbReference type="GO" id="GO:0016758">
    <property type="term" value="F:hexosyltransferase activity"/>
    <property type="evidence" value="ECO:0007669"/>
    <property type="project" value="InterPro"/>
</dbReference>
<evidence type="ECO:0000313" key="5">
    <source>
        <dbReference type="Proteomes" id="UP000030848"/>
    </source>
</evidence>
<dbReference type="InterPro" id="IPR002213">
    <property type="entry name" value="UDP_glucos_trans"/>
</dbReference>
<protein>
    <submittedName>
        <fullName evidence="4">Glycosyl transferase</fullName>
    </submittedName>
</protein>
<dbReference type="PROSITE" id="PS00375">
    <property type="entry name" value="UDPGT"/>
    <property type="match status" value="1"/>
</dbReference>
<name>A0A837D8B7_9PSEU</name>
<dbReference type="Proteomes" id="UP000030848">
    <property type="component" value="Unassembled WGS sequence"/>
</dbReference>
<dbReference type="AlphaFoldDB" id="A0A837D8B7"/>
<evidence type="ECO:0000256" key="2">
    <source>
        <dbReference type="ARBA" id="ARBA00022679"/>
    </source>
</evidence>
<evidence type="ECO:0000256" key="1">
    <source>
        <dbReference type="ARBA" id="ARBA00009995"/>
    </source>
</evidence>
<evidence type="ECO:0000313" key="4">
    <source>
        <dbReference type="EMBL" id="KHF44053.1"/>
    </source>
</evidence>
<dbReference type="InterPro" id="IPR006326">
    <property type="entry name" value="UDPGT_MGT-like"/>
</dbReference>
<evidence type="ECO:0000259" key="3">
    <source>
        <dbReference type="Pfam" id="PF06722"/>
    </source>
</evidence>
<dbReference type="NCBIfam" id="TIGR01426">
    <property type="entry name" value="MGT"/>
    <property type="match status" value="1"/>
</dbReference>
<dbReference type="PANTHER" id="PTHR48050:SF13">
    <property type="entry name" value="STEROL 3-BETA-GLUCOSYLTRANSFERASE UGT80A2"/>
    <property type="match status" value="1"/>
</dbReference>
<organism evidence="4 5">
    <name type="scientific">Saccharomonospora viridis</name>
    <dbReference type="NCBI Taxonomy" id="1852"/>
    <lineage>
        <taxon>Bacteria</taxon>
        <taxon>Bacillati</taxon>
        <taxon>Actinomycetota</taxon>
        <taxon>Actinomycetes</taxon>
        <taxon>Pseudonocardiales</taxon>
        <taxon>Pseudonocardiaceae</taxon>
        <taxon>Saccharomonospora</taxon>
    </lineage>
</organism>
<dbReference type="RefSeq" id="WP_037308838.1">
    <property type="nucleotide sequence ID" value="NZ_FOWS01000004.1"/>
</dbReference>
<dbReference type="GO" id="GO:0017000">
    <property type="term" value="P:antibiotic biosynthetic process"/>
    <property type="evidence" value="ECO:0007669"/>
    <property type="project" value="UniProtKB-ARBA"/>
</dbReference>
<dbReference type="FunFam" id="3.40.50.2000:FF:000072">
    <property type="entry name" value="Glycosyl transferase"/>
    <property type="match status" value="1"/>
</dbReference>
<dbReference type="SUPFAM" id="SSF53756">
    <property type="entry name" value="UDP-Glycosyltransferase/glycogen phosphorylase"/>
    <property type="match status" value="1"/>
</dbReference>
<dbReference type="InterPro" id="IPR050426">
    <property type="entry name" value="Glycosyltransferase_28"/>
</dbReference>
<comment type="similarity">
    <text evidence="1">Belongs to the UDP-glycosyltransferase family.</text>
</comment>
<reference evidence="4 5" key="1">
    <citation type="submission" date="2014-10" db="EMBL/GenBank/DDBJ databases">
        <title>Genome sequence of Micropolyspora internatus JCM3315.</title>
        <authorList>
            <person name="Shin S.-K."/>
            <person name="Yi H."/>
        </authorList>
    </citation>
    <scope>NUCLEOTIDE SEQUENCE [LARGE SCALE GENOMIC DNA]</scope>
    <source>
        <strain evidence="4 5">JCM 3315</strain>
    </source>
</reference>
<dbReference type="Gene3D" id="3.40.50.2000">
    <property type="entry name" value="Glycogen Phosphorylase B"/>
    <property type="match status" value="2"/>
</dbReference>